<keyword evidence="1" id="KW-0472">Membrane</keyword>
<comment type="caution">
    <text evidence="2">The sequence shown here is derived from an EMBL/GenBank/DDBJ whole genome shotgun (WGS) entry which is preliminary data.</text>
</comment>
<protein>
    <submittedName>
        <fullName evidence="2">Uncharacterized protein</fullName>
    </submittedName>
</protein>
<feature type="transmembrane region" description="Helical" evidence="1">
    <location>
        <begin position="66"/>
        <end position="87"/>
    </location>
</feature>
<dbReference type="AlphaFoldDB" id="A0A318TVI6"/>
<sequence>MIKHISNILMILLLPALLIQLLMSSWFELKYDWEYIYIVSIFSLVSSMILISAQEIKGRRKKESKFLFTASLPNGPLISLTFVMVLNTTINVEGREREILILQIAILAIFFSLAFIKYKFYIEENTLTFEINFFTIQLYKRIIYPEDIKHVKFIRTGWAQKSAIIKLKKGLPLRIINFEPKNVCLELDEFTDRHSILISKTKDYIRLDKYSRQQLLNGKARF</sequence>
<accession>A0A318TVI6</accession>
<keyword evidence="1" id="KW-0812">Transmembrane</keyword>
<organism evidence="2 3">
    <name type="scientific">Ureibacillus chungkukjangi</name>
    <dbReference type="NCBI Taxonomy" id="1202712"/>
    <lineage>
        <taxon>Bacteria</taxon>
        <taxon>Bacillati</taxon>
        <taxon>Bacillota</taxon>
        <taxon>Bacilli</taxon>
        <taxon>Bacillales</taxon>
        <taxon>Caryophanaceae</taxon>
        <taxon>Ureibacillus</taxon>
    </lineage>
</organism>
<evidence type="ECO:0000313" key="3">
    <source>
        <dbReference type="Proteomes" id="UP000247416"/>
    </source>
</evidence>
<evidence type="ECO:0000313" key="2">
    <source>
        <dbReference type="EMBL" id="PYF08373.1"/>
    </source>
</evidence>
<feature type="transmembrane region" description="Helical" evidence="1">
    <location>
        <begin position="34"/>
        <end position="54"/>
    </location>
</feature>
<name>A0A318TVI6_9BACL</name>
<evidence type="ECO:0000256" key="1">
    <source>
        <dbReference type="SAM" id="Phobius"/>
    </source>
</evidence>
<dbReference type="EMBL" id="QJTJ01000002">
    <property type="protein sequence ID" value="PYF08373.1"/>
    <property type="molecule type" value="Genomic_DNA"/>
</dbReference>
<dbReference type="Proteomes" id="UP000247416">
    <property type="component" value="Unassembled WGS sequence"/>
</dbReference>
<dbReference type="RefSeq" id="WP_107931864.1">
    <property type="nucleotide sequence ID" value="NZ_PYWJ01000001.1"/>
</dbReference>
<proteinExistence type="predicted"/>
<reference evidence="2 3" key="1">
    <citation type="submission" date="2018-06" db="EMBL/GenBank/DDBJ databases">
        <title>Genomic Encyclopedia of Archaeal and Bacterial Type Strains, Phase II (KMG-II): from individual species to whole genera.</title>
        <authorList>
            <person name="Goeker M."/>
        </authorList>
    </citation>
    <scope>NUCLEOTIDE SEQUENCE [LARGE SCALE GENOMIC DNA]</scope>
    <source>
        <strain evidence="2 3">KACC 16626</strain>
    </source>
</reference>
<gene>
    <name evidence="2" type="ORF">BJ095_102138</name>
</gene>
<keyword evidence="1" id="KW-1133">Transmembrane helix</keyword>
<feature type="transmembrane region" description="Helical" evidence="1">
    <location>
        <begin position="99"/>
        <end position="116"/>
    </location>
</feature>
<keyword evidence="3" id="KW-1185">Reference proteome</keyword>